<dbReference type="InterPro" id="IPR058163">
    <property type="entry name" value="LysR-type_TF_proteobact-type"/>
</dbReference>
<evidence type="ECO:0000256" key="4">
    <source>
        <dbReference type="ARBA" id="ARBA00023163"/>
    </source>
</evidence>
<evidence type="ECO:0000259" key="5">
    <source>
        <dbReference type="PROSITE" id="PS50931"/>
    </source>
</evidence>
<evidence type="ECO:0000256" key="1">
    <source>
        <dbReference type="ARBA" id="ARBA00009437"/>
    </source>
</evidence>
<keyword evidence="2" id="KW-0805">Transcription regulation</keyword>
<dbReference type="InterPro" id="IPR000847">
    <property type="entry name" value="LysR_HTH_N"/>
</dbReference>
<dbReference type="PANTHER" id="PTHR30537">
    <property type="entry name" value="HTH-TYPE TRANSCRIPTIONAL REGULATOR"/>
    <property type="match status" value="1"/>
</dbReference>
<name>A0A4V3WBW3_9RHOO</name>
<dbReference type="AlphaFoldDB" id="A0A4V3WBW3"/>
<dbReference type="PANTHER" id="PTHR30537:SF35">
    <property type="entry name" value="TRANSCRIPTIONAL REGULATORY PROTEIN"/>
    <property type="match status" value="1"/>
</dbReference>
<dbReference type="Gene3D" id="1.10.10.10">
    <property type="entry name" value="Winged helix-like DNA-binding domain superfamily/Winged helix DNA-binding domain"/>
    <property type="match status" value="1"/>
</dbReference>
<protein>
    <submittedName>
        <fullName evidence="6">LysR family transcriptional regulator</fullName>
    </submittedName>
</protein>
<comment type="caution">
    <text evidence="6">The sequence shown here is derived from an EMBL/GenBank/DDBJ whole genome shotgun (WGS) entry which is preliminary data.</text>
</comment>
<evidence type="ECO:0000313" key="7">
    <source>
        <dbReference type="Proteomes" id="UP000308430"/>
    </source>
</evidence>
<accession>A0A4V3WBW3</accession>
<dbReference type="InterPro" id="IPR005119">
    <property type="entry name" value="LysR_subst-bd"/>
</dbReference>
<dbReference type="EMBL" id="SSOC01000004">
    <property type="protein sequence ID" value="THF64779.1"/>
    <property type="molecule type" value="Genomic_DNA"/>
</dbReference>
<dbReference type="RefSeq" id="WP_136348497.1">
    <property type="nucleotide sequence ID" value="NZ_SSOC01000004.1"/>
</dbReference>
<dbReference type="GO" id="GO:0006351">
    <property type="term" value="P:DNA-templated transcription"/>
    <property type="evidence" value="ECO:0007669"/>
    <property type="project" value="TreeGrafter"/>
</dbReference>
<keyword evidence="7" id="KW-1185">Reference proteome</keyword>
<sequence length="305" mass="33446">MDLLQAMKTFVAVVDAGSFVGAMDAVALSKPAVSRHVAELEAHLGARLLQRTTRRLSLTDEGQIYYQRCKEVLQAVLEAEAEVGAATGRVQGRLRIGAPQTFGALHLAPLWGRFAAENPQVTLDIVLSDRVVDLVEEGYDLVVRIARLADSNLVSRMLARTRIVPCASPEYLAARGTPAHPRDLARHDLISYSYWAAGDVWSFTGPEGEVAVRTRSRIHANNGDTCRAAALAHQGIILQPDFLVYEDLRSGRLVELMPEFQAATLGIYAIYPTRKQLPLKVRRLVDFLVDALRRPAWAADSSPGA</sequence>
<keyword evidence="3" id="KW-0238">DNA-binding</keyword>
<gene>
    <name evidence="6" type="ORF">E6C76_12075</name>
</gene>
<dbReference type="GO" id="GO:0003700">
    <property type="term" value="F:DNA-binding transcription factor activity"/>
    <property type="evidence" value="ECO:0007669"/>
    <property type="project" value="InterPro"/>
</dbReference>
<dbReference type="FunFam" id="1.10.10.10:FF:000001">
    <property type="entry name" value="LysR family transcriptional regulator"/>
    <property type="match status" value="1"/>
</dbReference>
<keyword evidence="4" id="KW-0804">Transcription</keyword>
<dbReference type="Proteomes" id="UP000308430">
    <property type="component" value="Unassembled WGS sequence"/>
</dbReference>
<comment type="similarity">
    <text evidence="1">Belongs to the LysR transcriptional regulatory family.</text>
</comment>
<dbReference type="GO" id="GO:0043565">
    <property type="term" value="F:sequence-specific DNA binding"/>
    <property type="evidence" value="ECO:0007669"/>
    <property type="project" value="TreeGrafter"/>
</dbReference>
<organism evidence="6 7">
    <name type="scientific">Pseudothauera nasutitermitis</name>
    <dbReference type="NCBI Taxonomy" id="2565930"/>
    <lineage>
        <taxon>Bacteria</taxon>
        <taxon>Pseudomonadati</taxon>
        <taxon>Pseudomonadota</taxon>
        <taxon>Betaproteobacteria</taxon>
        <taxon>Rhodocyclales</taxon>
        <taxon>Zoogloeaceae</taxon>
        <taxon>Pseudothauera</taxon>
    </lineage>
</organism>
<feature type="domain" description="HTH lysR-type" evidence="5">
    <location>
        <begin position="1"/>
        <end position="59"/>
    </location>
</feature>
<dbReference type="InterPro" id="IPR036390">
    <property type="entry name" value="WH_DNA-bd_sf"/>
</dbReference>
<dbReference type="OrthoDB" id="9026421at2"/>
<evidence type="ECO:0000256" key="3">
    <source>
        <dbReference type="ARBA" id="ARBA00023125"/>
    </source>
</evidence>
<evidence type="ECO:0000256" key="2">
    <source>
        <dbReference type="ARBA" id="ARBA00023015"/>
    </source>
</evidence>
<dbReference type="SUPFAM" id="SSF46785">
    <property type="entry name" value="Winged helix' DNA-binding domain"/>
    <property type="match status" value="1"/>
</dbReference>
<dbReference type="Gene3D" id="3.40.190.290">
    <property type="match status" value="1"/>
</dbReference>
<dbReference type="Pfam" id="PF00126">
    <property type="entry name" value="HTH_1"/>
    <property type="match status" value="1"/>
</dbReference>
<evidence type="ECO:0000313" key="6">
    <source>
        <dbReference type="EMBL" id="THF64779.1"/>
    </source>
</evidence>
<dbReference type="CDD" id="cd08422">
    <property type="entry name" value="PBP2_CrgA_like"/>
    <property type="match status" value="1"/>
</dbReference>
<dbReference type="PROSITE" id="PS50931">
    <property type="entry name" value="HTH_LYSR"/>
    <property type="match status" value="1"/>
</dbReference>
<dbReference type="Pfam" id="PF03466">
    <property type="entry name" value="LysR_substrate"/>
    <property type="match status" value="1"/>
</dbReference>
<dbReference type="InterPro" id="IPR036388">
    <property type="entry name" value="WH-like_DNA-bd_sf"/>
</dbReference>
<dbReference type="FunFam" id="3.40.190.290:FF:000001">
    <property type="entry name" value="Transcriptional regulator, LysR family"/>
    <property type="match status" value="1"/>
</dbReference>
<reference evidence="6 7" key="1">
    <citation type="submission" date="2019-04" db="EMBL/GenBank/DDBJ databases">
        <title>Azoarcus nasutitermitis sp. nov. isolated from termite nest.</title>
        <authorList>
            <person name="Lin S.-Y."/>
            <person name="Hameed A."/>
            <person name="Hsu Y.-H."/>
            <person name="Young C.-C."/>
        </authorList>
    </citation>
    <scope>NUCLEOTIDE SEQUENCE [LARGE SCALE GENOMIC DNA]</scope>
    <source>
        <strain evidence="6 7">CC-YHH838</strain>
    </source>
</reference>
<proteinExistence type="inferred from homology"/>
<dbReference type="SUPFAM" id="SSF53850">
    <property type="entry name" value="Periplasmic binding protein-like II"/>
    <property type="match status" value="1"/>
</dbReference>